<reference evidence="5" key="1">
    <citation type="submission" date="2025-08" db="UniProtKB">
        <authorList>
            <consortium name="RefSeq"/>
        </authorList>
    </citation>
    <scope>IDENTIFICATION</scope>
    <source>
        <tissue evidence="5">Stem</tissue>
    </source>
</reference>
<evidence type="ECO:0000256" key="2">
    <source>
        <dbReference type="SAM" id="Phobius"/>
    </source>
</evidence>
<evidence type="ECO:0000256" key="1">
    <source>
        <dbReference type="ARBA" id="ARBA00008482"/>
    </source>
</evidence>
<accession>A0ABM3KBV2</accession>
<feature type="domain" description="PCI" evidence="3">
    <location>
        <begin position="128"/>
        <end position="318"/>
    </location>
</feature>
<dbReference type="Proteomes" id="UP001652600">
    <property type="component" value="Chromosome 11"/>
</dbReference>
<organism evidence="4 5">
    <name type="scientific">Cucumis melo</name>
    <name type="common">Muskmelon</name>
    <dbReference type="NCBI Taxonomy" id="3656"/>
    <lineage>
        <taxon>Eukaryota</taxon>
        <taxon>Viridiplantae</taxon>
        <taxon>Streptophyta</taxon>
        <taxon>Embryophyta</taxon>
        <taxon>Tracheophyta</taxon>
        <taxon>Spermatophyta</taxon>
        <taxon>Magnoliopsida</taxon>
        <taxon>eudicotyledons</taxon>
        <taxon>Gunneridae</taxon>
        <taxon>Pentapetalae</taxon>
        <taxon>rosids</taxon>
        <taxon>fabids</taxon>
        <taxon>Cucurbitales</taxon>
        <taxon>Cucurbitaceae</taxon>
        <taxon>Benincaseae</taxon>
        <taxon>Cucumis</taxon>
    </lineage>
</organism>
<evidence type="ECO:0000313" key="5">
    <source>
        <dbReference type="RefSeq" id="XP_050935258.1"/>
    </source>
</evidence>
<sequence>MRPRRRRLVSPCLCLVAAGLRDVMQKSKEMLGSCSELALQSPLLPSLRSSPLRQSAARLLLPPFLPSFIFSSFISIFLSIFIYVWRDEHLNHPNSHNNGFAPQRKKKGYSDPIPSSFSFHFLLGPTISAIIGLFSGVNLIFQPVPPSSAVFWSITLVPFNFFHLGGWKWEPLFSHSTKLEPIEEVTIKCDLLDMPAVGQLEKDAKYSLVYQLLKIFLTQRLDAYMEFQAANSSLLKSYGLVHEDCIAKMRLLSLVDLGSNESARIPYALIKGVTCVLLVLQINDDEVELWVVKAITSKLIDCKMDQMNEVVIVSSVQFGAISHGWKGFFSRESWTSPPQRSQTT</sequence>
<dbReference type="Pfam" id="PF01399">
    <property type="entry name" value="PCI"/>
    <property type="match status" value="1"/>
</dbReference>
<feature type="transmembrane region" description="Helical" evidence="2">
    <location>
        <begin position="149"/>
        <end position="169"/>
    </location>
</feature>
<dbReference type="PROSITE" id="PS50250">
    <property type="entry name" value="PCI"/>
    <property type="match status" value="1"/>
</dbReference>
<keyword evidence="2" id="KW-0472">Membrane</keyword>
<dbReference type="PANTHER" id="PTHR15350">
    <property type="entry name" value="COP9 SIGNALOSOME COMPLEX SUBUNIT 7/DENDRITIC CELL PROTEIN GA17"/>
    <property type="match status" value="1"/>
</dbReference>
<evidence type="ECO:0000313" key="4">
    <source>
        <dbReference type="Proteomes" id="UP001652600"/>
    </source>
</evidence>
<keyword evidence="2" id="KW-1133">Transmembrane helix</keyword>
<keyword evidence="4" id="KW-1185">Reference proteome</keyword>
<dbReference type="PANTHER" id="PTHR15350:SF2">
    <property type="entry name" value="EUKARYOTIC TRANSLATION INITIATION FACTOR 3 SUBUNIT M"/>
    <property type="match status" value="1"/>
</dbReference>
<evidence type="ECO:0000259" key="3">
    <source>
        <dbReference type="PROSITE" id="PS50250"/>
    </source>
</evidence>
<comment type="similarity">
    <text evidence="1">Belongs to the CSN7/EIF3M family. CSN7 subfamily.</text>
</comment>
<protein>
    <submittedName>
        <fullName evidence="5">Uncharacterized protein LOC127143980</fullName>
    </submittedName>
</protein>
<dbReference type="GeneID" id="127143980"/>
<dbReference type="InterPro" id="IPR000717">
    <property type="entry name" value="PCI_dom"/>
</dbReference>
<proteinExistence type="inferred from homology"/>
<feature type="transmembrane region" description="Helical" evidence="2">
    <location>
        <begin position="117"/>
        <end position="137"/>
    </location>
</feature>
<name>A0ABM3KBV2_CUCME</name>
<dbReference type="RefSeq" id="XP_050935258.1">
    <property type="nucleotide sequence ID" value="XM_051079301.1"/>
</dbReference>
<dbReference type="InterPro" id="IPR045237">
    <property type="entry name" value="COPS7/eIF3m"/>
</dbReference>
<feature type="transmembrane region" description="Helical" evidence="2">
    <location>
        <begin position="64"/>
        <end position="85"/>
    </location>
</feature>
<keyword evidence="2" id="KW-0812">Transmembrane</keyword>
<gene>
    <name evidence="5" type="primary">LOC127143980</name>
</gene>